<keyword evidence="2" id="KW-1185">Reference proteome</keyword>
<organism evidence="1 2">
    <name type="scientific">Ataeniobius toweri</name>
    <dbReference type="NCBI Taxonomy" id="208326"/>
    <lineage>
        <taxon>Eukaryota</taxon>
        <taxon>Metazoa</taxon>
        <taxon>Chordata</taxon>
        <taxon>Craniata</taxon>
        <taxon>Vertebrata</taxon>
        <taxon>Euteleostomi</taxon>
        <taxon>Actinopterygii</taxon>
        <taxon>Neopterygii</taxon>
        <taxon>Teleostei</taxon>
        <taxon>Neoteleostei</taxon>
        <taxon>Acanthomorphata</taxon>
        <taxon>Ovalentaria</taxon>
        <taxon>Atherinomorphae</taxon>
        <taxon>Cyprinodontiformes</taxon>
        <taxon>Goodeidae</taxon>
        <taxon>Ataeniobius</taxon>
    </lineage>
</organism>
<sequence length="103" mass="11253">VGKTVDYGDFSEFNVTSLPQHGLRKVKVDSTQGTQSRSLCCKYDPQGMPPQTARTPEVHISSHLQIFHVSHLILQNEYWRLGLGHFSGSSSSDPISSAAAAPK</sequence>
<accession>A0ABU7AFK2</accession>
<dbReference type="EMBL" id="JAHUTI010013241">
    <property type="protein sequence ID" value="MED6236936.1"/>
    <property type="molecule type" value="Genomic_DNA"/>
</dbReference>
<proteinExistence type="predicted"/>
<evidence type="ECO:0000313" key="1">
    <source>
        <dbReference type="EMBL" id="MED6236936.1"/>
    </source>
</evidence>
<reference evidence="1 2" key="1">
    <citation type="submission" date="2021-07" db="EMBL/GenBank/DDBJ databases">
        <authorList>
            <person name="Palmer J.M."/>
        </authorList>
    </citation>
    <scope>NUCLEOTIDE SEQUENCE [LARGE SCALE GENOMIC DNA]</scope>
    <source>
        <strain evidence="1 2">AT_MEX2019</strain>
        <tissue evidence="1">Muscle</tissue>
    </source>
</reference>
<gene>
    <name evidence="1" type="ORF">ATANTOWER_016458</name>
</gene>
<feature type="non-terminal residue" evidence="1">
    <location>
        <position position="1"/>
    </location>
</feature>
<name>A0ABU7AFK2_9TELE</name>
<evidence type="ECO:0000313" key="2">
    <source>
        <dbReference type="Proteomes" id="UP001345963"/>
    </source>
</evidence>
<dbReference type="Proteomes" id="UP001345963">
    <property type="component" value="Unassembled WGS sequence"/>
</dbReference>
<protein>
    <submittedName>
        <fullName evidence="1">Uncharacterized protein</fullName>
    </submittedName>
</protein>
<comment type="caution">
    <text evidence="1">The sequence shown here is derived from an EMBL/GenBank/DDBJ whole genome shotgun (WGS) entry which is preliminary data.</text>
</comment>